<protein>
    <recommendedName>
        <fullName evidence="4">Mannosyl-glycoprotein endo-beta-N-acetylglucosamidase-like domain-containing protein</fullName>
    </recommendedName>
</protein>
<dbReference type="Proteomes" id="UP000177067">
    <property type="component" value="Unassembled WGS sequence"/>
</dbReference>
<feature type="chain" id="PRO_5009525337" description="Mannosyl-glycoprotein endo-beta-N-acetylglucosamidase-like domain-containing protein" evidence="1">
    <location>
        <begin position="31"/>
        <end position="205"/>
    </location>
</feature>
<comment type="caution">
    <text evidence="2">The sequence shown here is derived from an EMBL/GenBank/DDBJ whole genome shotgun (WGS) entry which is preliminary data.</text>
</comment>
<organism evidence="2 3">
    <name type="scientific">Candidatus Magasanikbacteria bacterium RIFCSPHIGHO2_01_FULL_33_34</name>
    <dbReference type="NCBI Taxonomy" id="1798671"/>
    <lineage>
        <taxon>Bacteria</taxon>
        <taxon>Candidatus Magasanikiibacteriota</taxon>
    </lineage>
</organism>
<sequence>MINKPKNTLKKLVTTLFAMTVILYPSQTHAKTDFFIFSGIFNIFNTTQTLLSYSSVPYNITTIYEDAKEKIDEEKMEKNEDKEQAQRIDEYFKKRDMPLAGYGKTFVDSAKKYNIDPRLLAAIGVRESSGGKRLMNNNPFGWGGALIKFKDFSEAIDVVSMNLGGHNPNTAKYYKDADTMEKLWYYNGTVIPTYPEEVIAIMEMM</sequence>
<name>A0A1F6LIZ2_9BACT</name>
<accession>A0A1F6LIZ2</accession>
<evidence type="ECO:0008006" key="4">
    <source>
        <dbReference type="Google" id="ProtNLM"/>
    </source>
</evidence>
<dbReference type="EMBL" id="MFPS01000007">
    <property type="protein sequence ID" value="OGH59368.1"/>
    <property type="molecule type" value="Genomic_DNA"/>
</dbReference>
<feature type="signal peptide" evidence="1">
    <location>
        <begin position="1"/>
        <end position="30"/>
    </location>
</feature>
<evidence type="ECO:0000313" key="2">
    <source>
        <dbReference type="EMBL" id="OGH59368.1"/>
    </source>
</evidence>
<keyword evidence="1" id="KW-0732">Signal</keyword>
<proteinExistence type="predicted"/>
<gene>
    <name evidence="2" type="ORF">A2725_00890</name>
</gene>
<evidence type="ECO:0000313" key="3">
    <source>
        <dbReference type="Proteomes" id="UP000177067"/>
    </source>
</evidence>
<reference evidence="2 3" key="1">
    <citation type="journal article" date="2016" name="Nat. Commun.">
        <title>Thousands of microbial genomes shed light on interconnected biogeochemical processes in an aquifer system.</title>
        <authorList>
            <person name="Anantharaman K."/>
            <person name="Brown C.T."/>
            <person name="Hug L.A."/>
            <person name="Sharon I."/>
            <person name="Castelle C.J."/>
            <person name="Probst A.J."/>
            <person name="Thomas B.C."/>
            <person name="Singh A."/>
            <person name="Wilkins M.J."/>
            <person name="Karaoz U."/>
            <person name="Brodie E.L."/>
            <person name="Williams K.H."/>
            <person name="Hubbard S.S."/>
            <person name="Banfield J.F."/>
        </authorList>
    </citation>
    <scope>NUCLEOTIDE SEQUENCE [LARGE SCALE GENOMIC DNA]</scope>
</reference>
<dbReference type="InterPro" id="IPR023346">
    <property type="entry name" value="Lysozyme-like_dom_sf"/>
</dbReference>
<evidence type="ECO:0000256" key="1">
    <source>
        <dbReference type="SAM" id="SignalP"/>
    </source>
</evidence>
<dbReference type="SUPFAM" id="SSF53955">
    <property type="entry name" value="Lysozyme-like"/>
    <property type="match status" value="1"/>
</dbReference>
<dbReference type="AlphaFoldDB" id="A0A1F6LIZ2"/>
<dbReference type="Gene3D" id="1.10.530.10">
    <property type="match status" value="1"/>
</dbReference>